<sequence>MKPGDGNNKKNDKTPSTPNTPTDASSSDHLPWDAQWHYKAMSQHFERLQNEAAPRQAEVPAAETADARAQPVQAELARVEARANTRALPQVPRRQQQVQVDYHEDRDAEDDYGDLAEESEPEFELYQRRDRPRQPYRRAAHLYLDWERKVNKIFDCYDFPEVKKVQLAFMEFTGYAADWWENIQGHQCRNRYPPIDTWQEMKDIHQGTRSIEEYHKKLETAMNRVRKEETLIAIINRYIEGMHPGIACEVELKDFTSIEAMIHYASIVERQLKEGRRRPSQSTPARTLWVRGESSTLRTAPTHPQGQLSQLACHFEQSAPQPTRRPEYSSSVPSWNNQNRTNELESASEEELDEVEAARDATQSLENPPVDEIEDEKPKQAYVSLVSIRALSLI</sequence>
<accession>A0AAD4NZJ1</accession>
<reference evidence="2 3" key="1">
    <citation type="journal article" date="2021" name="Nat. Commun.">
        <title>Incipient diploidization of the medicinal plant Perilla within 10,000 years.</title>
        <authorList>
            <person name="Zhang Y."/>
            <person name="Shen Q."/>
            <person name="Leng L."/>
            <person name="Zhang D."/>
            <person name="Chen S."/>
            <person name="Shi Y."/>
            <person name="Ning Z."/>
            <person name="Chen S."/>
        </authorList>
    </citation>
    <scope>NUCLEOTIDE SEQUENCE [LARGE SCALE GENOMIC DNA]</scope>
    <source>
        <strain evidence="3">cv. PC099</strain>
    </source>
</reference>
<dbReference type="PANTHER" id="PTHR35046">
    <property type="entry name" value="ZINC KNUCKLE (CCHC-TYPE) FAMILY PROTEIN"/>
    <property type="match status" value="1"/>
</dbReference>
<evidence type="ECO:0008006" key="4">
    <source>
        <dbReference type="Google" id="ProtNLM"/>
    </source>
</evidence>
<feature type="compositionally biased region" description="Polar residues" evidence="1">
    <location>
        <begin position="293"/>
        <end position="310"/>
    </location>
</feature>
<dbReference type="Proteomes" id="UP001190926">
    <property type="component" value="Unassembled WGS sequence"/>
</dbReference>
<feature type="compositionally biased region" description="Polar residues" evidence="1">
    <location>
        <begin position="328"/>
        <end position="341"/>
    </location>
</feature>
<feature type="region of interest" description="Disordered" evidence="1">
    <location>
        <begin position="1"/>
        <end position="31"/>
    </location>
</feature>
<name>A0AAD4NZJ1_PERFH</name>
<evidence type="ECO:0000313" key="3">
    <source>
        <dbReference type="Proteomes" id="UP001190926"/>
    </source>
</evidence>
<dbReference type="EMBL" id="SDAM02003674">
    <property type="protein sequence ID" value="KAH6820467.1"/>
    <property type="molecule type" value="Genomic_DNA"/>
</dbReference>
<comment type="caution">
    <text evidence="2">The sequence shown here is derived from an EMBL/GenBank/DDBJ whole genome shotgun (WGS) entry which is preliminary data.</text>
</comment>
<feature type="compositionally biased region" description="Acidic residues" evidence="1">
    <location>
        <begin position="346"/>
        <end position="355"/>
    </location>
</feature>
<feature type="region of interest" description="Disordered" evidence="1">
    <location>
        <begin position="47"/>
        <end position="129"/>
    </location>
</feature>
<gene>
    <name evidence="2" type="ORF">C2S53_002625</name>
</gene>
<feature type="compositionally biased region" description="Low complexity" evidence="1">
    <location>
        <begin position="89"/>
        <end position="100"/>
    </location>
</feature>
<dbReference type="AlphaFoldDB" id="A0AAD4NZJ1"/>
<evidence type="ECO:0000256" key="1">
    <source>
        <dbReference type="SAM" id="MobiDB-lite"/>
    </source>
</evidence>
<keyword evidence="3" id="KW-1185">Reference proteome</keyword>
<feature type="region of interest" description="Disordered" evidence="1">
    <location>
        <begin position="273"/>
        <end position="376"/>
    </location>
</feature>
<feature type="compositionally biased region" description="Acidic residues" evidence="1">
    <location>
        <begin position="107"/>
        <end position="123"/>
    </location>
</feature>
<dbReference type="PANTHER" id="PTHR35046:SF9">
    <property type="entry name" value="RNA-DIRECTED DNA POLYMERASE"/>
    <property type="match status" value="1"/>
</dbReference>
<evidence type="ECO:0000313" key="2">
    <source>
        <dbReference type="EMBL" id="KAH6820467.1"/>
    </source>
</evidence>
<protein>
    <recommendedName>
        <fullName evidence="4">Retrotransposon gag domain-containing protein</fullName>
    </recommendedName>
</protein>
<feature type="compositionally biased region" description="Polar residues" evidence="1">
    <location>
        <begin position="14"/>
        <end position="28"/>
    </location>
</feature>
<proteinExistence type="predicted"/>
<organism evidence="2 3">
    <name type="scientific">Perilla frutescens var. hirtella</name>
    <name type="common">Perilla citriodora</name>
    <name type="synonym">Perilla setoyensis</name>
    <dbReference type="NCBI Taxonomy" id="608512"/>
    <lineage>
        <taxon>Eukaryota</taxon>
        <taxon>Viridiplantae</taxon>
        <taxon>Streptophyta</taxon>
        <taxon>Embryophyta</taxon>
        <taxon>Tracheophyta</taxon>
        <taxon>Spermatophyta</taxon>
        <taxon>Magnoliopsida</taxon>
        <taxon>eudicotyledons</taxon>
        <taxon>Gunneridae</taxon>
        <taxon>Pentapetalae</taxon>
        <taxon>asterids</taxon>
        <taxon>lamiids</taxon>
        <taxon>Lamiales</taxon>
        <taxon>Lamiaceae</taxon>
        <taxon>Nepetoideae</taxon>
        <taxon>Elsholtzieae</taxon>
        <taxon>Perilla</taxon>
    </lineage>
</organism>